<sequence>MASSETTRETKVMLTTENYALWLLPMKAKLHKIKGLNIVTGAVACPDPKKDKDNAWLYVKLNKEAYMEIIQNLSQEVLALVSSTLPPSNEFNGLALWNLLKA</sequence>
<evidence type="ECO:0008006" key="3">
    <source>
        <dbReference type="Google" id="ProtNLM"/>
    </source>
</evidence>
<dbReference type="AlphaFoldDB" id="A0A0L6URR6"/>
<protein>
    <recommendedName>
        <fullName evidence="3">Retrotransposon Copia-like N-terminal domain-containing protein</fullName>
    </recommendedName>
</protein>
<keyword evidence="2" id="KW-1185">Reference proteome</keyword>
<reference evidence="1" key="1">
    <citation type="submission" date="2015-08" db="EMBL/GenBank/DDBJ databases">
        <title>Next Generation Sequencing and Analysis of the Genome of Puccinia sorghi L Schw, the Causal Agent of Maize Common Rust.</title>
        <authorList>
            <person name="Rochi L."/>
            <person name="Burguener G."/>
            <person name="Darino M."/>
            <person name="Turjanski A."/>
            <person name="Kreff E."/>
            <person name="Dieguez M.J."/>
            <person name="Sacco F."/>
        </authorList>
    </citation>
    <scope>NUCLEOTIDE SEQUENCE [LARGE SCALE GENOMIC DNA]</scope>
    <source>
        <strain evidence="1">RO10H11247</strain>
    </source>
</reference>
<accession>A0A0L6URR6</accession>
<dbReference type="EMBL" id="LAVV01009098">
    <property type="protein sequence ID" value="KNZ51231.1"/>
    <property type="molecule type" value="Genomic_DNA"/>
</dbReference>
<dbReference type="OrthoDB" id="2504216at2759"/>
<organism evidence="1 2">
    <name type="scientific">Puccinia sorghi</name>
    <dbReference type="NCBI Taxonomy" id="27349"/>
    <lineage>
        <taxon>Eukaryota</taxon>
        <taxon>Fungi</taxon>
        <taxon>Dikarya</taxon>
        <taxon>Basidiomycota</taxon>
        <taxon>Pucciniomycotina</taxon>
        <taxon>Pucciniomycetes</taxon>
        <taxon>Pucciniales</taxon>
        <taxon>Pucciniaceae</taxon>
        <taxon>Puccinia</taxon>
    </lineage>
</organism>
<name>A0A0L6URR6_9BASI</name>
<comment type="caution">
    <text evidence="1">The sequence shown here is derived from an EMBL/GenBank/DDBJ whole genome shotgun (WGS) entry which is preliminary data.</text>
</comment>
<evidence type="ECO:0000313" key="1">
    <source>
        <dbReference type="EMBL" id="KNZ51231.1"/>
    </source>
</evidence>
<dbReference type="VEuPathDB" id="FungiDB:VP01_4036g2"/>
<dbReference type="Proteomes" id="UP000037035">
    <property type="component" value="Unassembled WGS sequence"/>
</dbReference>
<evidence type="ECO:0000313" key="2">
    <source>
        <dbReference type="Proteomes" id="UP000037035"/>
    </source>
</evidence>
<proteinExistence type="predicted"/>
<gene>
    <name evidence="1" type="ORF">VP01_4036g2</name>
</gene>